<sequence length="130" mass="14829">MSQSTVIKLAPKSIKQRMSKDEVKALLAYYQEITTKTGEQLNWTYAQSAFPYEIRETDTSFYLKGTNDKYYGLILSIGEEESGGYIKITLPASATNGDKGKANELCKFLAKKLEAELHLFNGRVMYFYKR</sequence>
<proteinExistence type="predicted"/>
<dbReference type="EMBL" id="JAFBFC010000003">
    <property type="protein sequence ID" value="MBM7703377.1"/>
    <property type="molecule type" value="Genomic_DNA"/>
</dbReference>
<dbReference type="Gene3D" id="3.30.310.120">
    <property type="entry name" value="Rbstp2229 like protein"/>
    <property type="match status" value="1"/>
</dbReference>
<dbReference type="Gene3D" id="1.20.5.850">
    <property type="entry name" value="Rbstp2229 protein"/>
    <property type="match status" value="1"/>
</dbReference>
<organism evidence="1 2">
    <name type="scientific">Priestia iocasae</name>
    <dbReference type="NCBI Taxonomy" id="2291674"/>
    <lineage>
        <taxon>Bacteria</taxon>
        <taxon>Bacillati</taxon>
        <taxon>Bacillota</taxon>
        <taxon>Bacilli</taxon>
        <taxon>Bacillales</taxon>
        <taxon>Bacillaceae</taxon>
        <taxon>Priestia</taxon>
    </lineage>
</organism>
<dbReference type="RefSeq" id="WP_205187117.1">
    <property type="nucleotide sequence ID" value="NZ_JAFBFC010000003.1"/>
</dbReference>
<evidence type="ECO:0008006" key="3">
    <source>
        <dbReference type="Google" id="ProtNLM"/>
    </source>
</evidence>
<evidence type="ECO:0000313" key="1">
    <source>
        <dbReference type="EMBL" id="MBM7703377.1"/>
    </source>
</evidence>
<comment type="caution">
    <text evidence="1">The sequence shown here is derived from an EMBL/GenBank/DDBJ whole genome shotgun (WGS) entry which is preliminary data.</text>
</comment>
<protein>
    <recommendedName>
        <fullName evidence="3">DUF1885 family protein</fullName>
    </recommendedName>
</protein>
<dbReference type="Pfam" id="PF08968">
    <property type="entry name" value="DUF1885"/>
    <property type="match status" value="1"/>
</dbReference>
<name>A0ABS2QWP6_9BACI</name>
<dbReference type="SUPFAM" id="SSF111171">
    <property type="entry name" value="Rbstp2229 protein"/>
    <property type="match status" value="1"/>
</dbReference>
<dbReference type="InterPro" id="IPR036294">
    <property type="entry name" value="Rbstp2229-like_sf"/>
</dbReference>
<gene>
    <name evidence="1" type="ORF">JOC83_002224</name>
</gene>
<dbReference type="Proteomes" id="UP000809829">
    <property type="component" value="Unassembled WGS sequence"/>
</dbReference>
<keyword evidence="2" id="KW-1185">Reference proteome</keyword>
<evidence type="ECO:0000313" key="2">
    <source>
        <dbReference type="Proteomes" id="UP000809829"/>
    </source>
</evidence>
<reference evidence="1 2" key="1">
    <citation type="submission" date="2021-01" db="EMBL/GenBank/DDBJ databases">
        <title>Genomic Encyclopedia of Type Strains, Phase IV (KMG-IV): sequencing the most valuable type-strain genomes for metagenomic binning, comparative biology and taxonomic classification.</title>
        <authorList>
            <person name="Goeker M."/>
        </authorList>
    </citation>
    <scope>NUCLEOTIDE SEQUENCE [LARGE SCALE GENOMIC DNA]</scope>
    <source>
        <strain evidence="1 2">DSM 104297</strain>
    </source>
</reference>
<accession>A0ABS2QWP6</accession>
<dbReference type="InterPro" id="IPR015062">
    <property type="entry name" value="DUF1885"/>
</dbReference>